<reference evidence="1" key="1">
    <citation type="submission" date="2020-10" db="EMBL/GenBank/DDBJ databases">
        <title>Phylogeny of dyella-like bacteria.</title>
        <authorList>
            <person name="Fu J."/>
        </authorList>
    </citation>
    <scope>NUCLEOTIDE SEQUENCE</scope>
    <source>
        <strain evidence="1">DHOC52</strain>
    </source>
</reference>
<proteinExistence type="predicted"/>
<dbReference type="RefSeq" id="WP_204679856.1">
    <property type="nucleotide sequence ID" value="NZ_BSNR01000023.1"/>
</dbReference>
<name>A0ABS2JZI0_9GAMM</name>
<dbReference type="EMBL" id="JADIKE010000026">
    <property type="protein sequence ID" value="MBM7124406.1"/>
    <property type="molecule type" value="Genomic_DNA"/>
</dbReference>
<dbReference type="Proteomes" id="UP001430149">
    <property type="component" value="Unassembled WGS sequence"/>
</dbReference>
<protein>
    <submittedName>
        <fullName evidence="1">Uncharacterized protein</fullName>
    </submittedName>
</protein>
<organism evidence="1 2">
    <name type="scientific">Dyella flava</name>
    <dbReference type="NCBI Taxonomy" id="1920170"/>
    <lineage>
        <taxon>Bacteria</taxon>
        <taxon>Pseudomonadati</taxon>
        <taxon>Pseudomonadota</taxon>
        <taxon>Gammaproteobacteria</taxon>
        <taxon>Lysobacterales</taxon>
        <taxon>Rhodanobacteraceae</taxon>
        <taxon>Dyella</taxon>
    </lineage>
</organism>
<gene>
    <name evidence="1" type="ORF">ISP19_03355</name>
</gene>
<evidence type="ECO:0000313" key="2">
    <source>
        <dbReference type="Proteomes" id="UP001430149"/>
    </source>
</evidence>
<comment type="caution">
    <text evidence="1">The sequence shown here is derived from an EMBL/GenBank/DDBJ whole genome shotgun (WGS) entry which is preliminary data.</text>
</comment>
<accession>A0ABS2JZI0</accession>
<keyword evidence="2" id="KW-1185">Reference proteome</keyword>
<sequence>MGLDMYLEARFYLPPYDETLAPIRAAIGKAIGYVPPAEKPDNDPTLLEVTGVSVRVGYWRKFDPLHQWFVNNVQGGHDDCRPSFVSSEVLTELEDQLDQIDDDPQSASEHFIIEDDSTLDETDVDYTIKVLVHAKHLQERGWDIYYRASS</sequence>
<evidence type="ECO:0000313" key="1">
    <source>
        <dbReference type="EMBL" id="MBM7124406.1"/>
    </source>
</evidence>